<feature type="domain" description="SnoaL-like" evidence="1">
    <location>
        <begin position="13"/>
        <end position="100"/>
    </location>
</feature>
<evidence type="ECO:0000313" key="3">
    <source>
        <dbReference type="Proteomes" id="UP001142648"/>
    </source>
</evidence>
<dbReference type="InterPro" id="IPR037401">
    <property type="entry name" value="SnoaL-like"/>
</dbReference>
<dbReference type="RefSeq" id="WP_259961191.1">
    <property type="nucleotide sequence ID" value="NZ_JAOAMV010000002.1"/>
</dbReference>
<accession>A0A9X2VZP0</accession>
<dbReference type="EMBL" id="JAOAMV010000002">
    <property type="protein sequence ID" value="MCT2558380.1"/>
    <property type="molecule type" value="Genomic_DNA"/>
</dbReference>
<dbReference type="Proteomes" id="UP001142648">
    <property type="component" value="Unassembled WGS sequence"/>
</dbReference>
<name>A0A9X2VZP0_9SPHN</name>
<dbReference type="AlphaFoldDB" id="A0A9X2VZP0"/>
<reference evidence="2" key="1">
    <citation type="submission" date="2022-09" db="EMBL/GenBank/DDBJ databases">
        <title>The genome sequence of Tsuneonella sp. YG55.</title>
        <authorList>
            <person name="Liu Y."/>
        </authorList>
    </citation>
    <scope>NUCLEOTIDE SEQUENCE</scope>
    <source>
        <strain evidence="2">YG55</strain>
    </source>
</reference>
<sequence>MPWGRSQKSKALVARFVAATNAHDIAAMRELVSEDFTYIDSWREGVTGRDTVMLGVERLFDADPGFRVEVETVSFSDPFVLMRGWANSALPAFGRRRAVWRARCESGFISEWQSWAEGGPPAMNRTYSPEASQLMADRDGAPPTVV</sequence>
<gene>
    <name evidence="2" type="ORF">N0B51_05240</name>
</gene>
<proteinExistence type="predicted"/>
<evidence type="ECO:0000313" key="2">
    <source>
        <dbReference type="EMBL" id="MCT2558380.1"/>
    </source>
</evidence>
<organism evidence="2 3">
    <name type="scientific">Tsuneonella litorea</name>
    <dbReference type="NCBI Taxonomy" id="2976475"/>
    <lineage>
        <taxon>Bacteria</taxon>
        <taxon>Pseudomonadati</taxon>
        <taxon>Pseudomonadota</taxon>
        <taxon>Alphaproteobacteria</taxon>
        <taxon>Sphingomonadales</taxon>
        <taxon>Erythrobacteraceae</taxon>
        <taxon>Tsuneonella</taxon>
    </lineage>
</organism>
<dbReference type="SUPFAM" id="SSF54427">
    <property type="entry name" value="NTF2-like"/>
    <property type="match status" value="1"/>
</dbReference>
<dbReference type="Gene3D" id="3.10.450.50">
    <property type="match status" value="1"/>
</dbReference>
<evidence type="ECO:0000259" key="1">
    <source>
        <dbReference type="Pfam" id="PF12680"/>
    </source>
</evidence>
<protein>
    <submittedName>
        <fullName evidence="2">Nuclear transport factor 2 family protein</fullName>
    </submittedName>
</protein>
<dbReference type="InterPro" id="IPR032710">
    <property type="entry name" value="NTF2-like_dom_sf"/>
</dbReference>
<dbReference type="Pfam" id="PF12680">
    <property type="entry name" value="SnoaL_2"/>
    <property type="match status" value="1"/>
</dbReference>
<comment type="caution">
    <text evidence="2">The sequence shown here is derived from an EMBL/GenBank/DDBJ whole genome shotgun (WGS) entry which is preliminary data.</text>
</comment>
<keyword evidence="3" id="KW-1185">Reference proteome</keyword>